<dbReference type="Pfam" id="PF00069">
    <property type="entry name" value="Pkinase"/>
    <property type="match status" value="1"/>
</dbReference>
<keyword evidence="3" id="KW-0964">Secreted</keyword>
<evidence type="ECO:0000313" key="8">
    <source>
        <dbReference type="Proteomes" id="UP000615446"/>
    </source>
</evidence>
<feature type="coiled-coil region" evidence="4">
    <location>
        <begin position="497"/>
        <end position="534"/>
    </location>
</feature>
<dbReference type="Proteomes" id="UP000615446">
    <property type="component" value="Unassembled WGS sequence"/>
</dbReference>
<dbReference type="AlphaFoldDB" id="A0A8H3L158"/>
<evidence type="ECO:0000256" key="4">
    <source>
        <dbReference type="SAM" id="Coils"/>
    </source>
</evidence>
<evidence type="ECO:0000256" key="5">
    <source>
        <dbReference type="SAM" id="MobiDB-lite"/>
    </source>
</evidence>
<dbReference type="InterPro" id="IPR000719">
    <property type="entry name" value="Prot_kinase_dom"/>
</dbReference>
<dbReference type="PROSITE" id="PS00109">
    <property type="entry name" value="PROTEIN_KINASE_TYR"/>
    <property type="match status" value="1"/>
</dbReference>
<evidence type="ECO:0000256" key="3">
    <source>
        <dbReference type="ARBA" id="ARBA00022525"/>
    </source>
</evidence>
<dbReference type="InterPro" id="IPR008266">
    <property type="entry name" value="Tyr_kinase_AS"/>
</dbReference>
<dbReference type="InterPro" id="IPR011009">
    <property type="entry name" value="Kinase-like_dom_sf"/>
</dbReference>
<comment type="subcellular location">
    <subcellularLocation>
        <location evidence="1">Host cell</location>
    </subcellularLocation>
    <subcellularLocation>
        <location evidence="2">Secreted</location>
    </subcellularLocation>
</comment>
<reference evidence="7" key="1">
    <citation type="submission" date="2019-10" db="EMBL/GenBank/DDBJ databases">
        <title>Conservation and host-specific expression of non-tandemly repeated heterogenous ribosome RNA gene in arbuscular mycorrhizal fungi.</title>
        <authorList>
            <person name="Maeda T."/>
            <person name="Kobayashi Y."/>
            <person name="Nakagawa T."/>
            <person name="Ezawa T."/>
            <person name="Yamaguchi K."/>
            <person name="Bino T."/>
            <person name="Nishimoto Y."/>
            <person name="Shigenobu S."/>
            <person name="Kawaguchi M."/>
        </authorList>
    </citation>
    <scope>NUCLEOTIDE SEQUENCE</scope>
    <source>
        <strain evidence="7">HR1</strain>
    </source>
</reference>
<evidence type="ECO:0000256" key="1">
    <source>
        <dbReference type="ARBA" id="ARBA00004340"/>
    </source>
</evidence>
<organism evidence="7 8">
    <name type="scientific">Rhizophagus clarus</name>
    <dbReference type="NCBI Taxonomy" id="94130"/>
    <lineage>
        <taxon>Eukaryota</taxon>
        <taxon>Fungi</taxon>
        <taxon>Fungi incertae sedis</taxon>
        <taxon>Mucoromycota</taxon>
        <taxon>Glomeromycotina</taxon>
        <taxon>Glomeromycetes</taxon>
        <taxon>Glomerales</taxon>
        <taxon>Glomeraceae</taxon>
        <taxon>Rhizophagus</taxon>
    </lineage>
</organism>
<feature type="region of interest" description="Disordered" evidence="5">
    <location>
        <begin position="254"/>
        <end position="312"/>
    </location>
</feature>
<dbReference type="PANTHER" id="PTHR37171">
    <property type="entry name" value="SERINE/THREONINE-PROTEIN KINASE YRZF-RELATED"/>
    <property type="match status" value="1"/>
</dbReference>
<dbReference type="GO" id="GO:0005524">
    <property type="term" value="F:ATP binding"/>
    <property type="evidence" value="ECO:0007669"/>
    <property type="project" value="InterPro"/>
</dbReference>
<dbReference type="InterPro" id="IPR052396">
    <property type="entry name" value="Meiotic_Drive_Suppr_Kinase"/>
</dbReference>
<dbReference type="SMART" id="SM00220">
    <property type="entry name" value="S_TKc"/>
    <property type="match status" value="1"/>
</dbReference>
<evidence type="ECO:0000259" key="6">
    <source>
        <dbReference type="PROSITE" id="PS50011"/>
    </source>
</evidence>
<dbReference type="EMBL" id="BLAL01000027">
    <property type="protein sequence ID" value="GES76861.1"/>
    <property type="molecule type" value="Genomic_DNA"/>
</dbReference>
<dbReference type="SUPFAM" id="SSF56112">
    <property type="entry name" value="Protein kinase-like (PK-like)"/>
    <property type="match status" value="1"/>
</dbReference>
<gene>
    <name evidence="7" type="ORF">RCL2_000424800</name>
</gene>
<evidence type="ECO:0000256" key="2">
    <source>
        <dbReference type="ARBA" id="ARBA00004613"/>
    </source>
</evidence>
<sequence length="562" mass="63776">MSITLLCLVKGNTTASAFPVDINKDQLVGHLKEAIKAKKHKTFHDVEADELKLWKKEIPDDQVDLLSNLTLNDGDELLATKKISKYFPDSPPEEHIHVIVKLPLLSLEEALSCIPPPITYSTDCFTSKTTTKASGDPPTSVLLWGDFFEEVNRFRFDQQPIFERPRFDDRFIVSDEEDVRNALNVNICMTLNDLTGPDYVYSRKSTDTPGIPDFNCHLVGSLILVMEAKRKHVLEDMGEQTFPEFYNTSKAMKITENPKSPKPQVLVPAHGDNNSRNLRSHSKSTSSSSIDHQSTSGTFANQQSSSNTPVDQQNYSFTDFKFKSILGEGRSGKTLLCIFRGETITLKSVDLSKAPPYVLEEMQKEVEIYKDLANIQGKYIPKLVCYGYYGGGMSFVIGMTVVGTTLSDHKITKRQRSRAIKGLEAIHKHGILHHDIREENILINDNGDIYLIDFGMASREDTKKKRKLFDEEQLKLSQLLDGFIVHFVKKEGRISKSRKCQVRITELEAENTELKKENTEIPDLRNKLLSLNNERIAEPKPEIVIPNRIQKIKEFDLLYPQI</sequence>
<accession>A0A8H3L158</accession>
<comment type="caution">
    <text evidence="7">The sequence shown here is derived from an EMBL/GenBank/DDBJ whole genome shotgun (WGS) entry which is preliminary data.</text>
</comment>
<evidence type="ECO:0000313" key="7">
    <source>
        <dbReference type="EMBL" id="GES76861.1"/>
    </source>
</evidence>
<dbReference type="GO" id="GO:0043657">
    <property type="term" value="C:host cell"/>
    <property type="evidence" value="ECO:0007669"/>
    <property type="project" value="UniProtKB-SubCell"/>
</dbReference>
<protein>
    <submittedName>
        <fullName evidence="7">Kinase-like domain-containing protein</fullName>
    </submittedName>
</protein>
<dbReference type="InterPro" id="IPR045379">
    <property type="entry name" value="Crinkler_N"/>
</dbReference>
<feature type="compositionally biased region" description="Polar residues" evidence="5">
    <location>
        <begin position="297"/>
        <end position="312"/>
    </location>
</feature>
<proteinExistence type="predicted"/>
<keyword evidence="7" id="KW-0808">Transferase</keyword>
<dbReference type="Gene3D" id="1.10.510.10">
    <property type="entry name" value="Transferase(Phosphotransferase) domain 1"/>
    <property type="match status" value="1"/>
</dbReference>
<name>A0A8H3L158_9GLOM</name>
<dbReference type="GO" id="GO:0005576">
    <property type="term" value="C:extracellular region"/>
    <property type="evidence" value="ECO:0007669"/>
    <property type="project" value="UniProtKB-SubCell"/>
</dbReference>
<dbReference type="OrthoDB" id="2156052at2759"/>
<dbReference type="PROSITE" id="PS50011">
    <property type="entry name" value="PROTEIN_KINASE_DOM"/>
    <property type="match status" value="1"/>
</dbReference>
<keyword evidence="7" id="KW-0418">Kinase</keyword>
<dbReference type="Pfam" id="PF20147">
    <property type="entry name" value="Crinkler"/>
    <property type="match status" value="1"/>
</dbReference>
<keyword evidence="4" id="KW-0175">Coiled coil</keyword>
<dbReference type="GO" id="GO:0004672">
    <property type="term" value="F:protein kinase activity"/>
    <property type="evidence" value="ECO:0007669"/>
    <property type="project" value="InterPro"/>
</dbReference>
<feature type="compositionally biased region" description="Low complexity" evidence="5">
    <location>
        <begin position="283"/>
        <end position="296"/>
    </location>
</feature>
<feature type="domain" description="Protein kinase" evidence="6">
    <location>
        <begin position="320"/>
        <end position="562"/>
    </location>
</feature>
<dbReference type="PANTHER" id="PTHR37171:SF1">
    <property type="entry name" value="SERINE_THREONINE-PROTEIN KINASE YRZF-RELATED"/>
    <property type="match status" value="1"/>
</dbReference>